<gene>
    <name evidence="2" type="ORF">OCU04_002896</name>
</gene>
<proteinExistence type="predicted"/>
<reference evidence="2" key="1">
    <citation type="submission" date="2022-11" db="EMBL/GenBank/DDBJ databases">
        <title>Genome Resource of Sclerotinia nivalis Strain SnTB1, a Plant Pathogen Isolated from American Ginseng.</title>
        <authorList>
            <person name="Fan S."/>
        </authorList>
    </citation>
    <scope>NUCLEOTIDE SEQUENCE</scope>
    <source>
        <strain evidence="2">SnTB1</strain>
    </source>
</reference>
<evidence type="ECO:0000313" key="3">
    <source>
        <dbReference type="Proteomes" id="UP001152300"/>
    </source>
</evidence>
<accession>A0A9X0AUM8</accession>
<protein>
    <submittedName>
        <fullName evidence="2">Uncharacterized protein</fullName>
    </submittedName>
</protein>
<evidence type="ECO:0000313" key="2">
    <source>
        <dbReference type="EMBL" id="KAJ8069230.1"/>
    </source>
</evidence>
<keyword evidence="3" id="KW-1185">Reference proteome</keyword>
<evidence type="ECO:0000256" key="1">
    <source>
        <dbReference type="SAM" id="MobiDB-lite"/>
    </source>
</evidence>
<name>A0A9X0AUM8_9HELO</name>
<feature type="region of interest" description="Disordered" evidence="1">
    <location>
        <begin position="154"/>
        <end position="219"/>
    </location>
</feature>
<dbReference type="Proteomes" id="UP001152300">
    <property type="component" value="Unassembled WGS sequence"/>
</dbReference>
<dbReference type="OrthoDB" id="5367275at2759"/>
<dbReference type="EMBL" id="JAPEIS010000002">
    <property type="protein sequence ID" value="KAJ8069230.1"/>
    <property type="molecule type" value="Genomic_DNA"/>
</dbReference>
<organism evidence="2 3">
    <name type="scientific">Sclerotinia nivalis</name>
    <dbReference type="NCBI Taxonomy" id="352851"/>
    <lineage>
        <taxon>Eukaryota</taxon>
        <taxon>Fungi</taxon>
        <taxon>Dikarya</taxon>
        <taxon>Ascomycota</taxon>
        <taxon>Pezizomycotina</taxon>
        <taxon>Leotiomycetes</taxon>
        <taxon>Helotiales</taxon>
        <taxon>Sclerotiniaceae</taxon>
        <taxon>Sclerotinia</taxon>
    </lineage>
</organism>
<feature type="compositionally biased region" description="Acidic residues" evidence="1">
    <location>
        <begin position="160"/>
        <end position="171"/>
    </location>
</feature>
<comment type="caution">
    <text evidence="2">The sequence shown here is derived from an EMBL/GenBank/DDBJ whole genome shotgun (WGS) entry which is preliminary data.</text>
</comment>
<feature type="compositionally biased region" description="Basic and acidic residues" evidence="1">
    <location>
        <begin position="172"/>
        <end position="200"/>
    </location>
</feature>
<dbReference type="AlphaFoldDB" id="A0A9X0AUM8"/>
<sequence>MLLTSGQVSVAISSFIEYRSISSDYDLKLTRKPSVFFFTTALFLSGYVLQQQTVRDLREAIKPQFQAKLVGLDVSNNLNMNADRSGKKGQVEVFLPKKFKVEEVREDDVKVGIKRDVEAEWDGVIGERKNVKKTRSGETKDWSGIEERLIEAQKKHGVGEEEDPGSIDDVESIGREEREITVPEKPLSRAERRRKIKEDLLTSGEGETFTGYRRRVPGA</sequence>